<sequence>MSSTKKGKNPDKGGGSDKPAKPKPQLENTLVPSTIPSHTTHLSTPLSFTLLVTGALLSLGIRLLIP</sequence>
<proteinExistence type="predicted"/>
<gene>
    <name evidence="3" type="ORF">QBC34DRAFT_385488</name>
</gene>
<protein>
    <submittedName>
        <fullName evidence="3">Uncharacterized protein</fullName>
    </submittedName>
</protein>
<feature type="region of interest" description="Disordered" evidence="1">
    <location>
        <begin position="1"/>
        <end position="37"/>
    </location>
</feature>
<keyword evidence="2" id="KW-0812">Transmembrane</keyword>
<dbReference type="Proteomes" id="UP001321760">
    <property type="component" value="Unassembled WGS sequence"/>
</dbReference>
<evidence type="ECO:0000256" key="1">
    <source>
        <dbReference type="SAM" id="MobiDB-lite"/>
    </source>
</evidence>
<comment type="caution">
    <text evidence="3">The sequence shown here is derived from an EMBL/GenBank/DDBJ whole genome shotgun (WGS) entry which is preliminary data.</text>
</comment>
<keyword evidence="2" id="KW-0472">Membrane</keyword>
<feature type="compositionally biased region" description="Basic and acidic residues" evidence="1">
    <location>
        <begin position="8"/>
        <end position="20"/>
    </location>
</feature>
<feature type="compositionally biased region" description="Polar residues" evidence="1">
    <location>
        <begin position="26"/>
        <end position="37"/>
    </location>
</feature>
<dbReference type="EMBL" id="MU865980">
    <property type="protein sequence ID" value="KAK4444213.1"/>
    <property type="molecule type" value="Genomic_DNA"/>
</dbReference>
<keyword evidence="2" id="KW-1133">Transmembrane helix</keyword>
<organism evidence="3 4">
    <name type="scientific">Podospora aff. communis PSN243</name>
    <dbReference type="NCBI Taxonomy" id="3040156"/>
    <lineage>
        <taxon>Eukaryota</taxon>
        <taxon>Fungi</taxon>
        <taxon>Dikarya</taxon>
        <taxon>Ascomycota</taxon>
        <taxon>Pezizomycotina</taxon>
        <taxon>Sordariomycetes</taxon>
        <taxon>Sordariomycetidae</taxon>
        <taxon>Sordariales</taxon>
        <taxon>Podosporaceae</taxon>
        <taxon>Podospora</taxon>
    </lineage>
</organism>
<name>A0AAV9G7T5_9PEZI</name>
<reference evidence="3" key="1">
    <citation type="journal article" date="2023" name="Mol. Phylogenet. Evol.">
        <title>Genome-scale phylogeny and comparative genomics of the fungal order Sordariales.</title>
        <authorList>
            <person name="Hensen N."/>
            <person name="Bonometti L."/>
            <person name="Westerberg I."/>
            <person name="Brannstrom I.O."/>
            <person name="Guillou S."/>
            <person name="Cros-Aarteil S."/>
            <person name="Calhoun S."/>
            <person name="Haridas S."/>
            <person name="Kuo A."/>
            <person name="Mondo S."/>
            <person name="Pangilinan J."/>
            <person name="Riley R."/>
            <person name="LaButti K."/>
            <person name="Andreopoulos B."/>
            <person name="Lipzen A."/>
            <person name="Chen C."/>
            <person name="Yan M."/>
            <person name="Daum C."/>
            <person name="Ng V."/>
            <person name="Clum A."/>
            <person name="Steindorff A."/>
            <person name="Ohm R.A."/>
            <person name="Martin F."/>
            <person name="Silar P."/>
            <person name="Natvig D.O."/>
            <person name="Lalanne C."/>
            <person name="Gautier V."/>
            <person name="Ament-Velasquez S.L."/>
            <person name="Kruys A."/>
            <person name="Hutchinson M.I."/>
            <person name="Powell A.J."/>
            <person name="Barry K."/>
            <person name="Miller A.N."/>
            <person name="Grigoriev I.V."/>
            <person name="Debuchy R."/>
            <person name="Gladieux P."/>
            <person name="Hiltunen Thoren M."/>
            <person name="Johannesson H."/>
        </authorList>
    </citation>
    <scope>NUCLEOTIDE SEQUENCE</scope>
    <source>
        <strain evidence="3">PSN243</strain>
    </source>
</reference>
<accession>A0AAV9G7T5</accession>
<reference evidence="3" key="2">
    <citation type="submission" date="2023-05" db="EMBL/GenBank/DDBJ databases">
        <authorList>
            <consortium name="Lawrence Berkeley National Laboratory"/>
            <person name="Steindorff A."/>
            <person name="Hensen N."/>
            <person name="Bonometti L."/>
            <person name="Westerberg I."/>
            <person name="Brannstrom I.O."/>
            <person name="Guillou S."/>
            <person name="Cros-Aarteil S."/>
            <person name="Calhoun S."/>
            <person name="Haridas S."/>
            <person name="Kuo A."/>
            <person name="Mondo S."/>
            <person name="Pangilinan J."/>
            <person name="Riley R."/>
            <person name="Labutti K."/>
            <person name="Andreopoulos B."/>
            <person name="Lipzen A."/>
            <person name="Chen C."/>
            <person name="Yanf M."/>
            <person name="Daum C."/>
            <person name="Ng V."/>
            <person name="Clum A."/>
            <person name="Ohm R."/>
            <person name="Martin F."/>
            <person name="Silar P."/>
            <person name="Natvig D."/>
            <person name="Lalanne C."/>
            <person name="Gautier V."/>
            <person name="Ament-Velasquez S.L."/>
            <person name="Kruys A."/>
            <person name="Hutchinson M.I."/>
            <person name="Powell A.J."/>
            <person name="Barry K."/>
            <person name="Miller A.N."/>
            <person name="Grigoriev I.V."/>
            <person name="Debuchy R."/>
            <person name="Gladieux P."/>
            <person name="Thoren M.H."/>
            <person name="Johannesson H."/>
        </authorList>
    </citation>
    <scope>NUCLEOTIDE SEQUENCE</scope>
    <source>
        <strain evidence="3">PSN243</strain>
    </source>
</reference>
<dbReference type="AlphaFoldDB" id="A0AAV9G7T5"/>
<evidence type="ECO:0000256" key="2">
    <source>
        <dbReference type="SAM" id="Phobius"/>
    </source>
</evidence>
<evidence type="ECO:0000313" key="4">
    <source>
        <dbReference type="Proteomes" id="UP001321760"/>
    </source>
</evidence>
<keyword evidence="4" id="KW-1185">Reference proteome</keyword>
<feature type="transmembrane region" description="Helical" evidence="2">
    <location>
        <begin position="46"/>
        <end position="65"/>
    </location>
</feature>
<evidence type="ECO:0000313" key="3">
    <source>
        <dbReference type="EMBL" id="KAK4444213.1"/>
    </source>
</evidence>